<dbReference type="EC" id="3.6.1.9" evidence="6"/>
<comment type="catalytic activity">
    <reaction evidence="6">
        <text>UTP + H2O = UMP + diphosphate + H(+)</text>
        <dbReference type="Rhea" id="RHEA:29395"/>
        <dbReference type="ChEBI" id="CHEBI:15377"/>
        <dbReference type="ChEBI" id="CHEBI:15378"/>
        <dbReference type="ChEBI" id="CHEBI:33019"/>
        <dbReference type="ChEBI" id="CHEBI:46398"/>
        <dbReference type="ChEBI" id="CHEBI:57865"/>
        <dbReference type="EC" id="3.6.1.9"/>
    </reaction>
</comment>
<comment type="subcellular location">
    <subcellularLocation>
        <location evidence="2 6">Cytoplasm</location>
    </subcellularLocation>
</comment>
<evidence type="ECO:0000256" key="3">
    <source>
        <dbReference type="ARBA" id="ARBA00022490"/>
    </source>
</evidence>
<evidence type="ECO:0000256" key="1">
    <source>
        <dbReference type="ARBA" id="ARBA00001968"/>
    </source>
</evidence>
<dbReference type="GO" id="GO:0009117">
    <property type="term" value="P:nucleotide metabolic process"/>
    <property type="evidence" value="ECO:0007669"/>
    <property type="project" value="UniProtKB-KW"/>
</dbReference>
<dbReference type="GO" id="GO:0005737">
    <property type="term" value="C:cytoplasm"/>
    <property type="evidence" value="ECO:0007669"/>
    <property type="project" value="UniProtKB-SubCell"/>
</dbReference>
<dbReference type="OrthoDB" id="9807767at2"/>
<dbReference type="PIRSF" id="PIRSF006305">
    <property type="entry name" value="Maf"/>
    <property type="match status" value="1"/>
</dbReference>
<dbReference type="PANTHER" id="PTHR43213:SF5">
    <property type="entry name" value="BIFUNCTIONAL DTTP_UTP PYROPHOSPHATASE_METHYLTRANSFERASE PROTEIN-RELATED"/>
    <property type="match status" value="1"/>
</dbReference>
<comment type="similarity">
    <text evidence="6">Belongs to the Maf family. YhdE subfamily.</text>
</comment>
<feature type="site" description="Important for substrate specificity" evidence="6">
    <location>
        <position position="12"/>
    </location>
</feature>
<evidence type="ECO:0000256" key="5">
    <source>
        <dbReference type="ARBA" id="ARBA00023080"/>
    </source>
</evidence>
<dbReference type="Proteomes" id="UP000248214">
    <property type="component" value="Unassembled WGS sequence"/>
</dbReference>
<keyword evidence="8" id="KW-1185">Reference proteome</keyword>
<keyword evidence="3 6" id="KW-0963">Cytoplasm</keyword>
<keyword evidence="5 6" id="KW-0546">Nucleotide metabolism</keyword>
<evidence type="ECO:0000256" key="4">
    <source>
        <dbReference type="ARBA" id="ARBA00022801"/>
    </source>
</evidence>
<dbReference type="PANTHER" id="PTHR43213">
    <property type="entry name" value="BIFUNCTIONAL DTTP/UTP PYROPHOSPHATASE/METHYLTRANSFERASE PROTEIN-RELATED"/>
    <property type="match status" value="1"/>
</dbReference>
<comment type="cofactor">
    <cofactor evidence="1 6">
        <name>a divalent metal cation</name>
        <dbReference type="ChEBI" id="CHEBI:60240"/>
    </cofactor>
</comment>
<dbReference type="SUPFAM" id="SSF52972">
    <property type="entry name" value="ITPase-like"/>
    <property type="match status" value="1"/>
</dbReference>
<evidence type="ECO:0000256" key="6">
    <source>
        <dbReference type="HAMAP-Rule" id="MF_00528"/>
    </source>
</evidence>
<feature type="site" description="Important for substrate specificity" evidence="6">
    <location>
        <position position="70"/>
    </location>
</feature>
<evidence type="ECO:0000313" key="7">
    <source>
        <dbReference type="EMBL" id="PYZ93627.1"/>
    </source>
</evidence>
<dbReference type="HAMAP" id="MF_00528">
    <property type="entry name" value="Maf"/>
    <property type="match status" value="1"/>
</dbReference>
<dbReference type="InterPro" id="IPR003697">
    <property type="entry name" value="Maf-like"/>
</dbReference>
<name>A0A323TJ69_9BACI</name>
<evidence type="ECO:0000313" key="8">
    <source>
        <dbReference type="Proteomes" id="UP000248214"/>
    </source>
</evidence>
<dbReference type="CDD" id="cd00555">
    <property type="entry name" value="Maf"/>
    <property type="match status" value="1"/>
</dbReference>
<evidence type="ECO:0000256" key="2">
    <source>
        <dbReference type="ARBA" id="ARBA00004496"/>
    </source>
</evidence>
<feature type="active site" description="Proton acceptor" evidence="6">
    <location>
        <position position="69"/>
    </location>
</feature>
<dbReference type="GO" id="GO:0036221">
    <property type="term" value="F:UTP diphosphatase activity"/>
    <property type="evidence" value="ECO:0007669"/>
    <property type="project" value="RHEA"/>
</dbReference>
<dbReference type="AlphaFoldDB" id="A0A323TJ69"/>
<sequence length="187" mass="20799">MKPFILASQSPRRKQLLEQAELTFTIIPSEVEEIVNEQDSPEKVVSSLAYQKAQDVFSRFPSEVILAADTVVVVDEKILGKPQDKLDAKKMLQRLSGTEHDVLTGVSLLSAEKEMTFVDKTRVYFYSLTEAEIDSYIDSGEPFDKAGAYGIQGLGATLVEKIHGDYYTVVGLPIAKVVRALKQFHSE</sequence>
<gene>
    <name evidence="7" type="ORF">CR194_10735</name>
</gene>
<accession>A0A323TJ69</accession>
<dbReference type="RefSeq" id="WP_110609659.1">
    <property type="nucleotide sequence ID" value="NZ_PDOD01000002.1"/>
</dbReference>
<dbReference type="GO" id="GO:0036218">
    <property type="term" value="F:dTTP diphosphatase activity"/>
    <property type="evidence" value="ECO:0007669"/>
    <property type="project" value="RHEA"/>
</dbReference>
<dbReference type="Gene3D" id="3.90.950.10">
    <property type="match status" value="1"/>
</dbReference>
<dbReference type="EMBL" id="PDOD01000002">
    <property type="protein sequence ID" value="PYZ93627.1"/>
    <property type="molecule type" value="Genomic_DNA"/>
</dbReference>
<keyword evidence="4 6" id="KW-0378">Hydrolase</keyword>
<comment type="catalytic activity">
    <reaction evidence="6">
        <text>dTTP + H2O = dTMP + diphosphate + H(+)</text>
        <dbReference type="Rhea" id="RHEA:28534"/>
        <dbReference type="ChEBI" id="CHEBI:15377"/>
        <dbReference type="ChEBI" id="CHEBI:15378"/>
        <dbReference type="ChEBI" id="CHEBI:33019"/>
        <dbReference type="ChEBI" id="CHEBI:37568"/>
        <dbReference type="ChEBI" id="CHEBI:63528"/>
        <dbReference type="EC" id="3.6.1.9"/>
    </reaction>
</comment>
<reference evidence="7 8" key="1">
    <citation type="submission" date="2017-10" db="EMBL/GenBank/DDBJ databases">
        <title>Bacillus sp. nov., a halophilic bacterium isolated from a Keqin Lake.</title>
        <authorList>
            <person name="Wang H."/>
        </authorList>
    </citation>
    <scope>NUCLEOTIDE SEQUENCE [LARGE SCALE GENOMIC DNA]</scope>
    <source>
        <strain evidence="7 8">KQ-12</strain>
    </source>
</reference>
<comment type="function">
    <text evidence="6">Nucleoside triphosphate pyrophosphatase that hydrolyzes dTTP and UTP. May have a dual role in cell division arrest and in preventing the incorporation of modified nucleotides into cellular nucleic acids.</text>
</comment>
<dbReference type="NCBIfam" id="TIGR00172">
    <property type="entry name" value="maf"/>
    <property type="match status" value="1"/>
</dbReference>
<dbReference type="InterPro" id="IPR029001">
    <property type="entry name" value="ITPase-like_fam"/>
</dbReference>
<organism evidence="7 8">
    <name type="scientific">Salipaludibacillus keqinensis</name>
    <dbReference type="NCBI Taxonomy" id="2045207"/>
    <lineage>
        <taxon>Bacteria</taxon>
        <taxon>Bacillati</taxon>
        <taxon>Bacillota</taxon>
        <taxon>Bacilli</taxon>
        <taxon>Bacillales</taxon>
        <taxon>Bacillaceae</taxon>
    </lineage>
</organism>
<feature type="site" description="Important for substrate specificity" evidence="6">
    <location>
        <position position="152"/>
    </location>
</feature>
<comment type="caution">
    <text evidence="6">Lacks conserved residue(s) required for the propagation of feature annotation.</text>
</comment>
<dbReference type="FunFam" id="3.90.950.10:FF:000005">
    <property type="entry name" value="7-methyl-GTP pyrophosphatase"/>
    <property type="match status" value="1"/>
</dbReference>
<protein>
    <recommendedName>
        <fullName evidence="6">dTTP/UTP pyrophosphatase</fullName>
        <shortName evidence="6">dTTPase/UTPase</shortName>
        <ecNumber evidence="6">3.6.1.9</ecNumber>
    </recommendedName>
    <alternativeName>
        <fullName evidence="6">Nucleoside triphosphate pyrophosphatase</fullName>
    </alternativeName>
    <alternativeName>
        <fullName evidence="6">Nucleotide pyrophosphatase</fullName>
        <shortName evidence="6">Nucleotide PPase</shortName>
    </alternativeName>
</protein>
<proteinExistence type="inferred from homology"/>
<dbReference type="Pfam" id="PF02545">
    <property type="entry name" value="Maf"/>
    <property type="match status" value="1"/>
</dbReference>
<comment type="caution">
    <text evidence="7">The sequence shown here is derived from an EMBL/GenBank/DDBJ whole genome shotgun (WGS) entry which is preliminary data.</text>
</comment>